<dbReference type="GO" id="GO:0016874">
    <property type="term" value="F:ligase activity"/>
    <property type="evidence" value="ECO:0007669"/>
    <property type="project" value="UniProtKB-KW"/>
</dbReference>
<sequence>MLFTQNQNIRQMMTERAEKDKRVERAVGVCRKVVAAFTYFWKKKRDMVTAQEEHHLPQHKLVTESPTSWVHVKE</sequence>
<keyword evidence="1" id="KW-0436">Ligase</keyword>
<proteinExistence type="predicted"/>
<evidence type="ECO:0000313" key="2">
    <source>
        <dbReference type="Proteomes" id="UP001279410"/>
    </source>
</evidence>
<evidence type="ECO:0000313" key="1">
    <source>
        <dbReference type="EMBL" id="GLD61195.1"/>
    </source>
</evidence>
<dbReference type="EMBL" id="BRZM01000044">
    <property type="protein sequence ID" value="GLD61195.1"/>
    <property type="molecule type" value="Genomic_DNA"/>
</dbReference>
<keyword evidence="2" id="KW-1185">Reference proteome</keyword>
<gene>
    <name evidence="1" type="ORF">AKAME5_001303900</name>
</gene>
<protein>
    <submittedName>
        <fullName evidence="1">E3 SUMO-protein ligase ZBED1-like isoform X1</fullName>
    </submittedName>
</protein>
<accession>A0AAD3MVH7</accession>
<dbReference type="AlphaFoldDB" id="A0AAD3MVH7"/>
<comment type="caution">
    <text evidence="1">The sequence shown here is derived from an EMBL/GenBank/DDBJ whole genome shotgun (WGS) entry which is preliminary data.</text>
</comment>
<reference evidence="1" key="1">
    <citation type="submission" date="2022-08" db="EMBL/GenBank/DDBJ databases">
        <title>Genome sequencing of akame (Lates japonicus).</title>
        <authorList>
            <person name="Hashiguchi Y."/>
            <person name="Takahashi H."/>
        </authorList>
    </citation>
    <scope>NUCLEOTIDE SEQUENCE</scope>
    <source>
        <strain evidence="1">Kochi</strain>
    </source>
</reference>
<dbReference type="Proteomes" id="UP001279410">
    <property type="component" value="Unassembled WGS sequence"/>
</dbReference>
<name>A0AAD3MVH7_LATJO</name>
<organism evidence="1 2">
    <name type="scientific">Lates japonicus</name>
    <name type="common">Japanese lates</name>
    <dbReference type="NCBI Taxonomy" id="270547"/>
    <lineage>
        <taxon>Eukaryota</taxon>
        <taxon>Metazoa</taxon>
        <taxon>Chordata</taxon>
        <taxon>Craniata</taxon>
        <taxon>Vertebrata</taxon>
        <taxon>Euteleostomi</taxon>
        <taxon>Actinopterygii</taxon>
        <taxon>Neopterygii</taxon>
        <taxon>Teleostei</taxon>
        <taxon>Neoteleostei</taxon>
        <taxon>Acanthomorphata</taxon>
        <taxon>Carangaria</taxon>
        <taxon>Carangaria incertae sedis</taxon>
        <taxon>Centropomidae</taxon>
        <taxon>Lates</taxon>
    </lineage>
</organism>